<evidence type="ECO:0000256" key="1">
    <source>
        <dbReference type="ARBA" id="ARBA00006718"/>
    </source>
</evidence>
<dbReference type="PANTHER" id="PTHR10072:SF41">
    <property type="entry name" value="IRON-SULFUR CLUSTER ASSEMBLY 1 HOMOLOG, MITOCHONDRIAL"/>
    <property type="match status" value="1"/>
</dbReference>
<dbReference type="InterPro" id="IPR050322">
    <property type="entry name" value="Fe-S_cluster_asmbl/transfer"/>
</dbReference>
<accession>A0ABV7RW76</accession>
<reference evidence="4" key="1">
    <citation type="journal article" date="2019" name="Int. J. Syst. Evol. Microbiol.">
        <title>The Global Catalogue of Microorganisms (GCM) 10K type strain sequencing project: providing services to taxonomists for standard genome sequencing and annotation.</title>
        <authorList>
            <consortium name="The Broad Institute Genomics Platform"/>
            <consortium name="The Broad Institute Genome Sequencing Center for Infectious Disease"/>
            <person name="Wu L."/>
            <person name="Ma J."/>
        </authorList>
    </citation>
    <scope>NUCLEOTIDE SEQUENCE [LARGE SCALE GENOMIC DNA]</scope>
    <source>
        <strain evidence="4">VKM B-3226</strain>
    </source>
</reference>
<organism evidence="3 4">
    <name type="scientific">Paracoccus simplex</name>
    <dbReference type="NCBI Taxonomy" id="2086346"/>
    <lineage>
        <taxon>Bacteria</taxon>
        <taxon>Pseudomonadati</taxon>
        <taxon>Pseudomonadota</taxon>
        <taxon>Alphaproteobacteria</taxon>
        <taxon>Rhodobacterales</taxon>
        <taxon>Paracoccaceae</taxon>
        <taxon>Paracoccus</taxon>
    </lineage>
</organism>
<proteinExistence type="inferred from homology"/>
<dbReference type="InterPro" id="IPR035903">
    <property type="entry name" value="HesB-like_dom_sf"/>
</dbReference>
<dbReference type="PANTHER" id="PTHR10072">
    <property type="entry name" value="IRON-SULFUR CLUSTER ASSEMBLY PROTEIN"/>
    <property type="match status" value="1"/>
</dbReference>
<dbReference type="Proteomes" id="UP001595596">
    <property type="component" value="Unassembled WGS sequence"/>
</dbReference>
<dbReference type="NCBIfam" id="TIGR00049">
    <property type="entry name" value="iron-sulfur cluster assembly accessory protein"/>
    <property type="match status" value="1"/>
</dbReference>
<dbReference type="Gene3D" id="2.60.300.12">
    <property type="entry name" value="HesB-like domain"/>
    <property type="match status" value="1"/>
</dbReference>
<keyword evidence="4" id="KW-1185">Reference proteome</keyword>
<dbReference type="Pfam" id="PF01521">
    <property type="entry name" value="Fe-S_biosyn"/>
    <property type="match status" value="1"/>
</dbReference>
<dbReference type="InterPro" id="IPR000361">
    <property type="entry name" value="ATAP_core_dom"/>
</dbReference>
<dbReference type="SUPFAM" id="SSF89360">
    <property type="entry name" value="HesB-like domain"/>
    <property type="match status" value="1"/>
</dbReference>
<comment type="similarity">
    <text evidence="1">Belongs to the HesB/IscA family.</text>
</comment>
<sequence>MFSIPGKSPVTITQAAERQIARLMAAKSASGLRIGLKKGGCAGMEYTMELAEAAQPGDEVVEQGQARVLIAPTAQMFLFGTEIDYETGMLESGFKFRNPNVTDACGCGESVSFALPGSAARA</sequence>
<evidence type="ECO:0000259" key="2">
    <source>
        <dbReference type="Pfam" id="PF01521"/>
    </source>
</evidence>
<comment type="caution">
    <text evidence="3">The sequence shown here is derived from an EMBL/GenBank/DDBJ whole genome shotgun (WGS) entry which is preliminary data.</text>
</comment>
<dbReference type="InterPro" id="IPR016092">
    <property type="entry name" value="ATAP"/>
</dbReference>
<evidence type="ECO:0000313" key="3">
    <source>
        <dbReference type="EMBL" id="MFC3568246.1"/>
    </source>
</evidence>
<name>A0ABV7RW76_9RHOB</name>
<feature type="domain" description="Core" evidence="2">
    <location>
        <begin position="10"/>
        <end position="109"/>
    </location>
</feature>
<protein>
    <submittedName>
        <fullName evidence="3">HesB/IscA family protein</fullName>
    </submittedName>
</protein>
<dbReference type="EMBL" id="JBHRXE010000006">
    <property type="protein sequence ID" value="MFC3568246.1"/>
    <property type="molecule type" value="Genomic_DNA"/>
</dbReference>
<gene>
    <name evidence="3" type="ORF">ACFOMP_02125</name>
</gene>
<evidence type="ECO:0000313" key="4">
    <source>
        <dbReference type="Proteomes" id="UP001595596"/>
    </source>
</evidence>
<dbReference type="RefSeq" id="WP_289893452.1">
    <property type="nucleotide sequence ID" value="NZ_JBHRXE010000006.1"/>
</dbReference>